<evidence type="ECO:0008006" key="7">
    <source>
        <dbReference type="Google" id="ProtNLM"/>
    </source>
</evidence>
<feature type="region of interest" description="Disordered" evidence="3">
    <location>
        <begin position="2671"/>
        <end position="2721"/>
    </location>
</feature>
<feature type="region of interest" description="Disordered" evidence="3">
    <location>
        <begin position="1424"/>
        <end position="1458"/>
    </location>
</feature>
<feature type="compositionally biased region" description="Polar residues" evidence="3">
    <location>
        <begin position="1504"/>
        <end position="1516"/>
    </location>
</feature>
<dbReference type="GO" id="GO:0005634">
    <property type="term" value="C:nucleus"/>
    <property type="evidence" value="ECO:0007669"/>
    <property type="project" value="UniProtKB-SubCell"/>
</dbReference>
<accession>A0A7R9ESZ9</accession>
<feature type="region of interest" description="Disordered" evidence="3">
    <location>
        <begin position="2581"/>
        <end position="2622"/>
    </location>
</feature>
<feature type="compositionally biased region" description="Polar residues" evidence="3">
    <location>
        <begin position="2028"/>
        <end position="2041"/>
    </location>
</feature>
<dbReference type="InterPro" id="IPR032040">
    <property type="entry name" value="ELYS-bb"/>
</dbReference>
<feature type="domain" description="ELYS-like" evidence="4">
    <location>
        <begin position="761"/>
        <end position="991"/>
    </location>
</feature>
<feature type="region of interest" description="Disordered" evidence="3">
    <location>
        <begin position="2901"/>
        <end position="2958"/>
    </location>
</feature>
<dbReference type="PANTHER" id="PTHR21583:SF8">
    <property type="entry name" value="PROTEIN ELYS"/>
    <property type="match status" value="1"/>
</dbReference>
<feature type="compositionally biased region" description="Low complexity" evidence="3">
    <location>
        <begin position="1494"/>
        <end position="1503"/>
    </location>
</feature>
<dbReference type="PANTHER" id="PTHR21583">
    <property type="entry name" value="ELYS PROTEIN"/>
    <property type="match status" value="1"/>
</dbReference>
<feature type="compositionally biased region" description="Polar residues" evidence="3">
    <location>
        <begin position="2306"/>
        <end position="2334"/>
    </location>
</feature>
<sequence length="2958" mass="326450">MFFFRHVKVVMNPEENRCRVSREAHFPTSVLKYLHLDKPQEDRVYPVKGGLFNDGKHAWLSYGPRLDVVCTKTGLRRGYWRFGVPLPDCQTVVTCVIELPAGTGSGRVRRLLVGLNSDVEGGRICVFDFVSSKVLRAVAVPAPVSSMCVVDHGYEDTGSRYPLPRLVNSMSGIVSVGLINGQLLLLDLCRMAYEEDLRNDLVLRNELNCSRLIPVSVNECDPNMVEKKRILSARTGDHLCVLLNEPCCLEGVSQRETRPQNDEMITCVQYVPSIASLLVGFNTGCFQIWSVMHMALEYTSPVLRDSSQAVTHLAFQEASDDPKSYCYVWAVCEGGPTENCTALMYMLEYKSRDLVDGYGFLYMDFVQAYHVFELELSVNESENLNSQCLGCYTLPRSLPSKRDSGGNHDDGETEMDLSLCMFSWECGGEVYLTLFDLNMWYKAQMPKSPSCLGPHTLSSFLGVQVLKDVLETCSPKGPVLEVRVVAESVRRYKGIQALDEHFFPSALTFECVCLLERGSVSLSHTSTQLLLLAQLAKSGAATFLHPNNFFHRCNFAGLRPVLSDVSGMDSVSLSEQRNFLLNLALDKNLLGVLTRCMNEWSDGCYSGQGCSFEFLLDWAWGRTVLVRQQIDELCKPLFDTTGLGLDSNWCRMLRHCGLLFKRLHIVFEAACAAKPLGVCDLTKRTEVLELLTMYVEVIQWFLGVGVLPEHPVDGEHTACYTVPYPVTTIHAFYQRRREEMEALGLEAPLRSAAVSPGKDMLLIDGLVSHECGDSDRLSALWKLDGGSGLYPPPSVQSLLQTYLQPNTDMTVKHCIVIYVLLDLAFELHKDERYASALEKFVEFPTTFSMSPSVIKVAQAFWFLDHKEFEDALNLLSQVMVRPEDLRPWQHRAVIRAFLLQGHPEMAMSYITVRSPAVQDSQDVLLHLTVLLSNGLIHDAFQFQRAHRTQENCSELLNLFYSGCVLKNKLKMVISLQLSNLEEGHLMKFLDSLDSPRADDVEVFYYLKQERIIEALERNDLIKKRRMAQRGSNPLKRRRHQNYESTTRETWLRAYANTLPALTREITQHCLDKRDVFVNWQQVERPIPLSVNVCAGGLQPARCKSSLIHSALMKAKETWVKIPETPHTRHSIVQSTPFLCTPHTATYAAGPEVPDVIPKLLSAPESTQDDDYDDDDMCEVTPFKRARYAEQTLDKIDDPLRLLQSPHIRRSMGTQTSFTTPGRYLTGSSSYAPQSILKGTRLRGMSTTPEVFDTSDDEDDVPLSRRIRFSLPEEPTINSSSPAGSPDTASPGGPTPRRNIHTGQERMQRMEDGMLSASKTTRLTDLERTQHLLSDISEELNSINNSKEDSFNCRRVSGRLSLLENKQSSPREELGSASKSKENKLVTDRVTAISPLSQKIPPTLLDIGLELEPTSILVEDSSLIEKTKDKSRSEKTPSTLGKMGEGPSLTDSSTESTSINRRIATRYSLSALSSTSKDISTSGDPNSSIKNITRSSTSSLSTTLAHVSTEGSAQRKATSIDRIMTRSSSSIKTSFTSASFVEKESQALDAKKSNSTKRPTLSGRKSFRQSVLQESAFATASSSALPTNDSLTTPESSDNSNKRESQSSYITATSDTSSSFPALAPSTNITPEVCVLLDTSSDDSEMDQFNSSFGTHNGGAESSIYANRTNVGEVKNGPEAKENSVTQSLLTLDDFIEASANNLASQSVTNNLLNVSESAVLRSEDVNESDQGILLDDTSVGVALFNPQVINDVIEDSADSRGTSNPLSQAPDKVELVITELVNVAPLQGFDENLSVLEPLDGRVDVKLENDIAYPPFPSEELDYLDYYEAENSCDNDNFVDTSSAIVDLCDSDQGSGGKEKEKRVENYFSISDDDINDNESEESPLPSTWLSQEDRKPSQQASLNQSLQSNDSVVILDTDSDIDDWLDQRHLPSYAEVQKGIATKSKSLDSTKVDNKNEGATGADSSTSQVEQDMSKNIGVNLLQFSQQSDDLVDARESSKAIATVGIHSSDSESLDYGETLNEINKASLETSMDKANTSSKYSKKGDEKEAKDDDSSVHAEDIFYDISQKSTEICNSGSKETSSLSNDFSKHAKAGIDRFEKAGDKEKSSISITEHVEKNMSKVVSNTCYAEETSARILTETCEPIQTNFTSDVPAIKVAEEGCKQVPSLIDNAAQESLKTCDKNKSSLKQGEESSLLKTKSRRRSSSTSVSKNGRAKSVMSRRSSSVQPDFVSAAEVTGIQMETGDSLHNLPQNDNITVEVITSRDEVENVLPVSSSKLPRPTAEKLLSSSPVIRVNPLSKNVDDNSNSSEKVGNRLRSSFSDTTATRKTSGNSGSVRGDSSASSRYTVSSDKKSERKESSSLTSDQDCLDLEVSMTDSTFGDISSVLKLESEPTSVEKKQNTYSETKVTTRSSSVSCRKSCDGPPGSVLGTILEAPANGQSASSGTDLTKSVNAAITLEAKQVDERQGNKQNITSEGEALVFTTTRRRRSLSTSGKESLVSRITSEPIKSQRSYSVDRDLTPVVETKHFKSRSLCNDKGSKPTVTHVAALLKKSAHKIKESKQFTNRSKFVENVDVTSPGKSITKRRRSSSVSSHDNQFLPANLEESPQKKRKTSSVQGDFAPVLKVSTVKKGTIAQAGEEESTPGTSWRIGTLRSRRSTGVAISHAQVELENKLGKSTSKQRRRSTSQSEVSEDHTAMIDNSLRRDEKTKRRSSSSDITPFNISLRRRRSSASGFGSLLEPVAEGPEPLEDSSTEPVSAQSRRQAVELYATSRRLTRHQRALMQRSMDLSRPLQAGSHFDDVTDDDDDTSSVKTRSSARRPSVCLSQVSTIKAPSVINQESTGSTHREASTARSLRSGKVYATSGSETSSDALPAVWPVRLLLLLRRWTVQMRRRSLRKAKDSLSAHATPTKNSGPSESGESTKDSLSPPKDRKTLHTRKALSMNLHTIQEKVQL</sequence>
<feature type="region of interest" description="Disordered" evidence="3">
    <location>
        <begin position="2790"/>
        <end position="2828"/>
    </location>
</feature>
<feature type="domain" description="ELYS beta-propeller" evidence="5">
    <location>
        <begin position="25"/>
        <end position="520"/>
    </location>
</feature>
<feature type="compositionally biased region" description="Polar residues" evidence="3">
    <location>
        <begin position="1473"/>
        <end position="1493"/>
    </location>
</feature>
<evidence type="ECO:0000259" key="5">
    <source>
        <dbReference type="Pfam" id="PF16687"/>
    </source>
</evidence>
<proteinExistence type="predicted"/>
<feature type="region of interest" description="Disordered" evidence="3">
    <location>
        <begin position="1473"/>
        <end position="1519"/>
    </location>
</feature>
<feature type="compositionally biased region" description="Polar residues" evidence="3">
    <location>
        <begin position="2909"/>
        <end position="2923"/>
    </location>
</feature>
<evidence type="ECO:0000256" key="2">
    <source>
        <dbReference type="ARBA" id="ARBA00023242"/>
    </source>
</evidence>
<feature type="compositionally biased region" description="Polar residues" evidence="3">
    <location>
        <begin position="1567"/>
        <end position="1598"/>
    </location>
</feature>
<feature type="region of interest" description="Disordered" evidence="3">
    <location>
        <begin position="1542"/>
        <end position="1623"/>
    </location>
</feature>
<feature type="compositionally biased region" description="Basic and acidic residues" evidence="3">
    <location>
        <begin position="1946"/>
        <end position="1957"/>
    </location>
</feature>
<feature type="region of interest" description="Disordered" evidence="3">
    <location>
        <begin position="2841"/>
        <end position="2860"/>
    </location>
</feature>
<dbReference type="InterPro" id="IPR052620">
    <property type="entry name" value="ELYS/MEL-28_NucAsmblyFactor"/>
</dbReference>
<feature type="compositionally biased region" description="Acidic residues" evidence="3">
    <location>
        <begin position="1871"/>
        <end position="1882"/>
    </location>
</feature>
<feature type="region of interest" description="Disordered" evidence="3">
    <location>
        <begin position="2298"/>
        <end position="2367"/>
    </location>
</feature>
<feature type="region of interest" description="Disordered" evidence="3">
    <location>
        <begin position="2028"/>
        <end position="2057"/>
    </location>
</feature>
<dbReference type="Pfam" id="PF16687">
    <property type="entry name" value="ELYS-bb"/>
    <property type="match status" value="1"/>
</dbReference>
<evidence type="ECO:0000259" key="4">
    <source>
        <dbReference type="Pfam" id="PF13934"/>
    </source>
</evidence>
<feature type="compositionally biased region" description="Basic and acidic residues" evidence="3">
    <location>
        <begin position="1542"/>
        <end position="1551"/>
    </location>
</feature>
<reference evidence="6" key="1">
    <citation type="submission" date="2020-11" db="EMBL/GenBank/DDBJ databases">
        <authorList>
            <person name="Tran Van P."/>
        </authorList>
    </citation>
    <scope>NUCLEOTIDE SEQUENCE</scope>
</reference>
<organism evidence="6">
    <name type="scientific">Timema bartmani</name>
    <dbReference type="NCBI Taxonomy" id="61472"/>
    <lineage>
        <taxon>Eukaryota</taxon>
        <taxon>Metazoa</taxon>
        <taxon>Ecdysozoa</taxon>
        <taxon>Arthropoda</taxon>
        <taxon>Hexapoda</taxon>
        <taxon>Insecta</taxon>
        <taxon>Pterygota</taxon>
        <taxon>Neoptera</taxon>
        <taxon>Polyneoptera</taxon>
        <taxon>Phasmatodea</taxon>
        <taxon>Timematodea</taxon>
        <taxon>Timematoidea</taxon>
        <taxon>Timematidae</taxon>
        <taxon>Timema</taxon>
    </lineage>
</organism>
<protein>
    <recommendedName>
        <fullName evidence="7">Protein ELYS</fullName>
    </recommendedName>
</protein>
<dbReference type="Pfam" id="PF13934">
    <property type="entry name" value="ELYS"/>
    <property type="match status" value="1"/>
</dbReference>
<feature type="compositionally biased region" description="Polar residues" evidence="3">
    <location>
        <begin position="1605"/>
        <end position="1623"/>
    </location>
</feature>
<evidence type="ECO:0000313" key="6">
    <source>
        <dbReference type="EMBL" id="CAD7440827.1"/>
    </source>
</evidence>
<dbReference type="InterPro" id="IPR025151">
    <property type="entry name" value="ELYS_dom"/>
</dbReference>
<evidence type="ECO:0000256" key="1">
    <source>
        <dbReference type="ARBA" id="ARBA00004123"/>
    </source>
</evidence>
<feature type="compositionally biased region" description="Polar residues" evidence="3">
    <location>
        <begin position="1211"/>
        <end position="1232"/>
    </location>
</feature>
<feature type="region of interest" description="Disordered" evidence="3">
    <location>
        <begin position="1203"/>
        <end position="1299"/>
    </location>
</feature>
<feature type="compositionally biased region" description="Low complexity" evidence="3">
    <location>
        <begin position="2335"/>
        <end position="2347"/>
    </location>
</feature>
<feature type="compositionally biased region" description="Basic and acidic residues" evidence="3">
    <location>
        <begin position="2044"/>
        <end position="2057"/>
    </location>
</feature>
<evidence type="ECO:0000256" key="3">
    <source>
        <dbReference type="SAM" id="MobiDB-lite"/>
    </source>
</evidence>
<feature type="compositionally biased region" description="Basic and acidic residues" evidence="3">
    <location>
        <begin position="1424"/>
        <end position="1434"/>
    </location>
</feature>
<feature type="compositionally biased region" description="Polar residues" evidence="3">
    <location>
        <begin position="1448"/>
        <end position="1458"/>
    </location>
</feature>
<feature type="compositionally biased region" description="Polar residues" evidence="3">
    <location>
        <begin position="2757"/>
        <end position="2766"/>
    </location>
</feature>
<feature type="region of interest" description="Disordered" evidence="3">
    <location>
        <begin position="2739"/>
        <end position="2766"/>
    </location>
</feature>
<gene>
    <name evidence="6" type="ORF">TBIB3V08_LOCUS3317</name>
</gene>
<keyword evidence="2" id="KW-0539">Nucleus</keyword>
<feature type="region of interest" description="Disordered" evidence="3">
    <location>
        <begin position="1946"/>
        <end position="1971"/>
    </location>
</feature>
<dbReference type="EMBL" id="OD565094">
    <property type="protein sequence ID" value="CAD7440827.1"/>
    <property type="molecule type" value="Genomic_DNA"/>
</dbReference>
<feature type="compositionally biased region" description="Low complexity" evidence="3">
    <location>
        <begin position="1898"/>
        <end position="1907"/>
    </location>
</feature>
<feature type="region of interest" description="Disordered" evidence="3">
    <location>
        <begin position="2185"/>
        <end position="2231"/>
    </location>
</feature>
<feature type="compositionally biased region" description="Polar residues" evidence="3">
    <location>
        <begin position="2948"/>
        <end position="2958"/>
    </location>
</feature>
<feature type="region of interest" description="Disordered" evidence="3">
    <location>
        <begin position="1850"/>
        <end position="1907"/>
    </location>
</feature>
<comment type="subcellular location">
    <subcellularLocation>
        <location evidence="1">Nucleus</location>
    </subcellularLocation>
</comment>
<feature type="compositionally biased region" description="Basic and acidic residues" evidence="3">
    <location>
        <begin position="2352"/>
        <end position="2361"/>
    </location>
</feature>
<feature type="compositionally biased region" description="Basic and acidic residues" evidence="3">
    <location>
        <begin position="2695"/>
        <end position="2712"/>
    </location>
</feature>
<feature type="compositionally biased region" description="Basic and acidic residues" evidence="3">
    <location>
        <begin position="1368"/>
        <end position="1381"/>
    </location>
</feature>
<name>A0A7R9ESZ9_9NEOP</name>
<feature type="region of interest" description="Disordered" evidence="3">
    <location>
        <begin position="1361"/>
        <end position="1381"/>
    </location>
</feature>